<evidence type="ECO:0008006" key="3">
    <source>
        <dbReference type="Google" id="ProtNLM"/>
    </source>
</evidence>
<dbReference type="Proteomes" id="UP000178710">
    <property type="component" value="Unassembled WGS sequence"/>
</dbReference>
<sequence>MVEIVVMLAILVMVSTIVLANFTGFNERSAIVRGAQELALELRRTQNLTLAVGRVQLQNGNFYNGTALGGSLASATSPKAAGIHFDKSPGNNKIYLAFIDVPSPNLLYDGSADAAVATKTFERGIYISKLYVDGTCGTAEFTTADIIFQSPDAALAINGDGASIIASCSFLKIELKSPSLNLTQTVTARITGQISVQ</sequence>
<proteinExistence type="predicted"/>
<evidence type="ECO:0000313" key="1">
    <source>
        <dbReference type="EMBL" id="OHA01196.1"/>
    </source>
</evidence>
<gene>
    <name evidence="1" type="ORF">A3C12_01615</name>
</gene>
<accession>A0A1G2KP73</accession>
<dbReference type="EMBL" id="MHQK01000033">
    <property type="protein sequence ID" value="OHA01196.1"/>
    <property type="molecule type" value="Genomic_DNA"/>
</dbReference>
<organism evidence="1 2">
    <name type="scientific">Candidatus Sungbacteria bacterium RIFCSPHIGHO2_02_FULL_49_20</name>
    <dbReference type="NCBI Taxonomy" id="1802272"/>
    <lineage>
        <taxon>Bacteria</taxon>
        <taxon>Candidatus Sungiibacteriota</taxon>
    </lineage>
</organism>
<evidence type="ECO:0000313" key="2">
    <source>
        <dbReference type="Proteomes" id="UP000178710"/>
    </source>
</evidence>
<comment type="caution">
    <text evidence="1">The sequence shown here is derived from an EMBL/GenBank/DDBJ whole genome shotgun (WGS) entry which is preliminary data.</text>
</comment>
<reference evidence="1 2" key="1">
    <citation type="journal article" date="2016" name="Nat. Commun.">
        <title>Thousands of microbial genomes shed light on interconnected biogeochemical processes in an aquifer system.</title>
        <authorList>
            <person name="Anantharaman K."/>
            <person name="Brown C.T."/>
            <person name="Hug L.A."/>
            <person name="Sharon I."/>
            <person name="Castelle C.J."/>
            <person name="Probst A.J."/>
            <person name="Thomas B.C."/>
            <person name="Singh A."/>
            <person name="Wilkins M.J."/>
            <person name="Karaoz U."/>
            <person name="Brodie E.L."/>
            <person name="Williams K.H."/>
            <person name="Hubbard S.S."/>
            <person name="Banfield J.F."/>
        </authorList>
    </citation>
    <scope>NUCLEOTIDE SEQUENCE [LARGE SCALE GENOMIC DNA]</scope>
</reference>
<protein>
    <recommendedName>
        <fullName evidence="3">General secretion pathway GspH domain-containing protein</fullName>
    </recommendedName>
</protein>
<name>A0A1G2KP73_9BACT</name>
<dbReference type="AlphaFoldDB" id="A0A1G2KP73"/>